<reference evidence="3 4" key="1">
    <citation type="submission" date="2018-12" db="EMBL/GenBank/DDBJ databases">
        <authorList>
            <person name="Yang E."/>
        </authorList>
    </citation>
    <scope>NUCLEOTIDE SEQUENCE [LARGE SCALE GENOMIC DNA]</scope>
    <source>
        <strain evidence="3 4">SOD</strain>
    </source>
</reference>
<dbReference type="SUPFAM" id="SSF52980">
    <property type="entry name" value="Restriction endonuclease-like"/>
    <property type="match status" value="1"/>
</dbReference>
<dbReference type="NCBIfam" id="NF009150">
    <property type="entry name" value="PRK12497.1-3"/>
    <property type="match status" value="1"/>
</dbReference>
<proteinExistence type="inferred from homology"/>
<dbReference type="EMBL" id="RXLQ01000007">
    <property type="protein sequence ID" value="RSZ58333.1"/>
    <property type="molecule type" value="Genomic_DNA"/>
</dbReference>
<dbReference type="RefSeq" id="WP_126074906.1">
    <property type="nucleotide sequence ID" value="NZ_CP051166.1"/>
</dbReference>
<comment type="caution">
    <text evidence="3">The sequence shown here is derived from an EMBL/GenBank/DDBJ whole genome shotgun (WGS) entry which is preliminary data.</text>
</comment>
<name>A0A430HLG4_9BURK</name>
<accession>A0A430HLG4</accession>
<dbReference type="PANTHER" id="PTHR34039">
    <property type="entry name" value="UPF0102 PROTEIN YRAN"/>
    <property type="match status" value="1"/>
</dbReference>
<keyword evidence="4" id="KW-1185">Reference proteome</keyword>
<dbReference type="InterPro" id="IPR011335">
    <property type="entry name" value="Restrct_endonuc-II-like"/>
</dbReference>
<dbReference type="GO" id="GO:0003676">
    <property type="term" value="F:nucleic acid binding"/>
    <property type="evidence" value="ECO:0007669"/>
    <property type="project" value="InterPro"/>
</dbReference>
<evidence type="ECO:0000256" key="2">
    <source>
        <dbReference type="HAMAP-Rule" id="MF_00048"/>
    </source>
</evidence>
<dbReference type="Gene3D" id="3.40.1350.10">
    <property type="match status" value="1"/>
</dbReference>
<dbReference type="Proteomes" id="UP000278085">
    <property type="component" value="Unassembled WGS sequence"/>
</dbReference>
<dbReference type="OrthoDB" id="9794876at2"/>
<dbReference type="InterPro" id="IPR011856">
    <property type="entry name" value="tRNA_endonuc-like_dom_sf"/>
</dbReference>
<evidence type="ECO:0000256" key="1">
    <source>
        <dbReference type="ARBA" id="ARBA00006738"/>
    </source>
</evidence>
<protein>
    <recommendedName>
        <fullName evidence="2">UPF0102 protein EJB06_15380</fullName>
    </recommendedName>
</protein>
<dbReference type="AlphaFoldDB" id="A0A430HLG4"/>
<evidence type="ECO:0000313" key="3">
    <source>
        <dbReference type="EMBL" id="RSZ58333.1"/>
    </source>
</evidence>
<dbReference type="Pfam" id="PF02021">
    <property type="entry name" value="UPF0102"/>
    <property type="match status" value="1"/>
</dbReference>
<dbReference type="NCBIfam" id="TIGR00252">
    <property type="entry name" value="YraN family protein"/>
    <property type="match status" value="1"/>
</dbReference>
<dbReference type="HAMAP" id="MF_00048">
    <property type="entry name" value="UPF0102"/>
    <property type="match status" value="1"/>
</dbReference>
<gene>
    <name evidence="3" type="ORF">EJB06_15380</name>
</gene>
<dbReference type="PANTHER" id="PTHR34039:SF1">
    <property type="entry name" value="UPF0102 PROTEIN YRAN"/>
    <property type="match status" value="1"/>
</dbReference>
<comment type="similarity">
    <text evidence="1 2">Belongs to the UPF0102 family.</text>
</comment>
<dbReference type="InterPro" id="IPR003509">
    <property type="entry name" value="UPF0102_YraN-like"/>
</dbReference>
<evidence type="ECO:0000313" key="4">
    <source>
        <dbReference type="Proteomes" id="UP000278085"/>
    </source>
</evidence>
<sequence length="119" mass="13369">MWPARLSGKQRQGQLWERKALDYLAGQGLRLVEANYRCKGGEIDLILRHGEELVFVEVRQRASASHGGAAASITAAKVARMVRAAQTYLLRFPHVPPCRFDVIAIDGERMAWLRNAIQL</sequence>
<organism evidence="3 4">
    <name type="scientific">Massilia atriviolacea</name>
    <dbReference type="NCBI Taxonomy" id="2495579"/>
    <lineage>
        <taxon>Bacteria</taxon>
        <taxon>Pseudomonadati</taxon>
        <taxon>Pseudomonadota</taxon>
        <taxon>Betaproteobacteria</taxon>
        <taxon>Burkholderiales</taxon>
        <taxon>Oxalobacteraceae</taxon>
        <taxon>Telluria group</taxon>
        <taxon>Massilia</taxon>
    </lineage>
</organism>